<evidence type="ECO:0000313" key="2">
    <source>
        <dbReference type="Proteomes" id="UP001356427"/>
    </source>
</evidence>
<accession>A0AAN8MEC2</accession>
<comment type="caution">
    <text evidence="1">The sequence shown here is derived from an EMBL/GenBank/DDBJ whole genome shotgun (WGS) entry which is preliminary data.</text>
</comment>
<reference evidence="1 2" key="1">
    <citation type="submission" date="2021-04" db="EMBL/GenBank/DDBJ databases">
        <authorList>
            <person name="De Guttry C."/>
            <person name="Zahm M."/>
            <person name="Klopp C."/>
            <person name="Cabau C."/>
            <person name="Louis A."/>
            <person name="Berthelot C."/>
            <person name="Parey E."/>
            <person name="Roest Crollius H."/>
            <person name="Montfort J."/>
            <person name="Robinson-Rechavi M."/>
            <person name="Bucao C."/>
            <person name="Bouchez O."/>
            <person name="Gislard M."/>
            <person name="Lluch J."/>
            <person name="Milhes M."/>
            <person name="Lampietro C."/>
            <person name="Lopez Roques C."/>
            <person name="Donnadieu C."/>
            <person name="Braasch I."/>
            <person name="Desvignes T."/>
            <person name="Postlethwait J."/>
            <person name="Bobe J."/>
            <person name="Wedekind C."/>
            <person name="Guiguen Y."/>
        </authorList>
    </citation>
    <scope>NUCLEOTIDE SEQUENCE [LARGE SCALE GENOMIC DNA]</scope>
    <source>
        <strain evidence="1">Cs_M1</strain>
        <tissue evidence="1">Blood</tissue>
    </source>
</reference>
<dbReference type="AlphaFoldDB" id="A0AAN8MEC2"/>
<evidence type="ECO:0000313" key="1">
    <source>
        <dbReference type="EMBL" id="KAK6329574.1"/>
    </source>
</evidence>
<sequence length="61" mass="6559">MCPQWCPGGVAIPGSATVSATTTQLRAAQHGVYCWLADLPYHTHTHTQRNRKAAGSNPRAD</sequence>
<dbReference type="EMBL" id="JAGTTL010000001">
    <property type="protein sequence ID" value="KAK6329574.1"/>
    <property type="molecule type" value="Genomic_DNA"/>
</dbReference>
<proteinExistence type="predicted"/>
<keyword evidence="2" id="KW-1185">Reference proteome</keyword>
<protein>
    <submittedName>
        <fullName evidence="1">Uncharacterized protein</fullName>
    </submittedName>
</protein>
<dbReference type="Proteomes" id="UP001356427">
    <property type="component" value="Unassembled WGS sequence"/>
</dbReference>
<name>A0AAN8MEC2_9TELE</name>
<organism evidence="1 2">
    <name type="scientific">Coregonus suidteri</name>
    <dbReference type="NCBI Taxonomy" id="861788"/>
    <lineage>
        <taxon>Eukaryota</taxon>
        <taxon>Metazoa</taxon>
        <taxon>Chordata</taxon>
        <taxon>Craniata</taxon>
        <taxon>Vertebrata</taxon>
        <taxon>Euteleostomi</taxon>
        <taxon>Actinopterygii</taxon>
        <taxon>Neopterygii</taxon>
        <taxon>Teleostei</taxon>
        <taxon>Protacanthopterygii</taxon>
        <taxon>Salmoniformes</taxon>
        <taxon>Salmonidae</taxon>
        <taxon>Coregoninae</taxon>
        <taxon>Coregonus</taxon>
    </lineage>
</organism>
<gene>
    <name evidence="1" type="ORF">J4Q44_G00015520</name>
</gene>